<protein>
    <recommendedName>
        <fullName evidence="1">Acetyl-CoA hydrolase/transferase C-terminal domain-containing protein</fullName>
    </recommendedName>
</protein>
<dbReference type="Gene3D" id="3.40.1080.20">
    <property type="entry name" value="Acetyl-CoA hydrolase/transferase C-terminal domain"/>
    <property type="match status" value="1"/>
</dbReference>
<evidence type="ECO:0000313" key="2">
    <source>
        <dbReference type="EMBL" id="GAG91011.1"/>
    </source>
</evidence>
<evidence type="ECO:0000259" key="1">
    <source>
        <dbReference type="Pfam" id="PF13336"/>
    </source>
</evidence>
<feature type="non-terminal residue" evidence="2">
    <location>
        <position position="1"/>
    </location>
</feature>
<organism evidence="2">
    <name type="scientific">marine sediment metagenome</name>
    <dbReference type="NCBI Taxonomy" id="412755"/>
    <lineage>
        <taxon>unclassified sequences</taxon>
        <taxon>metagenomes</taxon>
        <taxon>ecological metagenomes</taxon>
    </lineage>
</organism>
<dbReference type="InterPro" id="IPR038460">
    <property type="entry name" value="AcetylCoA_hyd_C_sf"/>
</dbReference>
<dbReference type="AlphaFoldDB" id="X1D3F6"/>
<dbReference type="Pfam" id="PF13336">
    <property type="entry name" value="AcetylCoA_hyd_C"/>
    <property type="match status" value="1"/>
</dbReference>
<dbReference type="InterPro" id="IPR026888">
    <property type="entry name" value="AcetylCoA_hyd_C"/>
</dbReference>
<proteinExistence type="predicted"/>
<dbReference type="Gene3D" id="3.30.750.70">
    <property type="entry name" value="4-hydroxybutyrate coenzyme like domains"/>
    <property type="match status" value="1"/>
</dbReference>
<feature type="non-terminal residue" evidence="2">
    <location>
        <position position="280"/>
    </location>
</feature>
<feature type="domain" description="Acetyl-CoA hydrolase/transferase C-terminal" evidence="1">
    <location>
        <begin position="104"/>
        <end position="260"/>
    </location>
</feature>
<dbReference type="SUPFAM" id="SSF100950">
    <property type="entry name" value="NagB/RpiA/CoA transferase-like"/>
    <property type="match status" value="1"/>
</dbReference>
<comment type="caution">
    <text evidence="2">The sequence shown here is derived from an EMBL/GenBank/DDBJ whole genome shotgun (WGS) entry which is preliminary data.</text>
</comment>
<accession>X1D3F6</accession>
<dbReference type="PANTHER" id="PTHR21432">
    <property type="entry name" value="ACETYL-COA HYDROLASE-RELATED"/>
    <property type="match status" value="1"/>
</dbReference>
<name>X1D3F6_9ZZZZ</name>
<dbReference type="GO" id="GO:0008775">
    <property type="term" value="F:acetate CoA-transferase activity"/>
    <property type="evidence" value="ECO:0007669"/>
    <property type="project" value="InterPro"/>
</dbReference>
<sequence length="280" mass="30982">HMDDIDAFIISDHDIIEYSYGEPDQIAKDIATFVASLVENESTIQMGIGAIPNAVTAKLIEKRDLGVHSEVFSDGIVDLVEEGVVTCKKKTIHKDKIICSFVMGSKRLYDFVDDNPMVEFHPSDYTNDPYIISQNKRQVAINAALSIDLTGQVNSDSIGHRFFSGIGGQVDFVRGAGRAKYGKPIMVIPSTATLKGGTIVSRIVPTLQPGSGVVITRGEVHYVVSEWGIAYLYGKSIRERVLQMINIAHPDFRDELLEQAKNGIIFILTRNYPFLLMADF</sequence>
<dbReference type="PANTHER" id="PTHR21432:SF20">
    <property type="entry name" value="ACETYL-COA HYDROLASE"/>
    <property type="match status" value="1"/>
</dbReference>
<dbReference type="EMBL" id="BART01025893">
    <property type="protein sequence ID" value="GAG91011.1"/>
    <property type="molecule type" value="Genomic_DNA"/>
</dbReference>
<gene>
    <name evidence="2" type="ORF">S01H4_46352</name>
</gene>
<dbReference type="InterPro" id="IPR037171">
    <property type="entry name" value="NagB/RpiA_transferase-like"/>
</dbReference>
<reference evidence="2" key="1">
    <citation type="journal article" date="2014" name="Front. Microbiol.">
        <title>High frequency of phylogenetically diverse reductive dehalogenase-homologous genes in deep subseafloor sedimentary metagenomes.</title>
        <authorList>
            <person name="Kawai M."/>
            <person name="Futagami T."/>
            <person name="Toyoda A."/>
            <person name="Takaki Y."/>
            <person name="Nishi S."/>
            <person name="Hori S."/>
            <person name="Arai W."/>
            <person name="Tsubouchi T."/>
            <person name="Morono Y."/>
            <person name="Uchiyama I."/>
            <person name="Ito T."/>
            <person name="Fujiyama A."/>
            <person name="Inagaki F."/>
            <person name="Takami H."/>
        </authorList>
    </citation>
    <scope>NUCLEOTIDE SEQUENCE</scope>
    <source>
        <strain evidence="2">Expedition CK06-06</strain>
    </source>
</reference>
<dbReference type="InterPro" id="IPR046433">
    <property type="entry name" value="ActCoA_hydro"/>
</dbReference>
<dbReference type="GO" id="GO:0006083">
    <property type="term" value="P:acetate metabolic process"/>
    <property type="evidence" value="ECO:0007669"/>
    <property type="project" value="InterPro"/>
</dbReference>